<dbReference type="GO" id="GO:0004252">
    <property type="term" value="F:serine-type endopeptidase activity"/>
    <property type="evidence" value="ECO:0007669"/>
    <property type="project" value="InterPro"/>
</dbReference>
<dbReference type="PROSITE" id="PS50240">
    <property type="entry name" value="TRYPSIN_DOM"/>
    <property type="match status" value="1"/>
</dbReference>
<evidence type="ECO:0000256" key="4">
    <source>
        <dbReference type="SAM" id="Phobius"/>
    </source>
</evidence>
<dbReference type="InterPro" id="IPR033116">
    <property type="entry name" value="TRYPSIN_SER"/>
</dbReference>
<dbReference type="CDD" id="cd00190">
    <property type="entry name" value="Tryp_SPc"/>
    <property type="match status" value="1"/>
</dbReference>
<reference evidence="6 7" key="2">
    <citation type="submission" date="2019-05" db="EMBL/GenBank/DDBJ databases">
        <title>Glycomyces buryatensis sp. nov.</title>
        <authorList>
            <person name="Nikitina E."/>
        </authorList>
    </citation>
    <scope>NUCLEOTIDE SEQUENCE [LARGE SCALE GENOMIC DNA]</scope>
    <source>
        <strain evidence="6 7">18</strain>
    </source>
</reference>
<dbReference type="GO" id="GO:0006508">
    <property type="term" value="P:proteolysis"/>
    <property type="evidence" value="ECO:0007669"/>
    <property type="project" value="UniProtKB-KW"/>
</dbReference>
<evidence type="ECO:0000259" key="5">
    <source>
        <dbReference type="PROSITE" id="PS50240"/>
    </source>
</evidence>
<keyword evidence="4" id="KW-1133">Transmembrane helix</keyword>
<evidence type="ECO:0000313" key="6">
    <source>
        <dbReference type="EMBL" id="THV41523.1"/>
    </source>
</evidence>
<comment type="caution">
    <text evidence="6">The sequence shown here is derived from an EMBL/GenBank/DDBJ whole genome shotgun (WGS) entry which is preliminary data.</text>
</comment>
<dbReference type="InterPro" id="IPR043504">
    <property type="entry name" value="Peptidase_S1_PA_chymotrypsin"/>
</dbReference>
<dbReference type="PANTHER" id="PTHR24252">
    <property type="entry name" value="ACROSIN-RELATED"/>
    <property type="match status" value="1"/>
</dbReference>
<dbReference type="Proteomes" id="UP000308760">
    <property type="component" value="Unassembled WGS sequence"/>
</dbReference>
<dbReference type="PANTHER" id="PTHR24252:SF7">
    <property type="entry name" value="HYALIN"/>
    <property type="match status" value="1"/>
</dbReference>
<feature type="compositionally biased region" description="Acidic residues" evidence="3">
    <location>
        <begin position="322"/>
        <end position="352"/>
    </location>
</feature>
<feature type="region of interest" description="Disordered" evidence="3">
    <location>
        <begin position="314"/>
        <end position="352"/>
    </location>
</feature>
<reference evidence="7" key="1">
    <citation type="submission" date="2019-04" db="EMBL/GenBank/DDBJ databases">
        <title>Nocardioides xinjiangensis sp. nov.</title>
        <authorList>
            <person name="Liu S."/>
        </authorList>
    </citation>
    <scope>NUCLEOTIDE SEQUENCE [LARGE SCALE GENOMIC DNA]</scope>
    <source>
        <strain evidence="7">18</strain>
    </source>
</reference>
<dbReference type="OrthoDB" id="9815928at2"/>
<dbReference type="InterPro" id="IPR001254">
    <property type="entry name" value="Trypsin_dom"/>
</dbReference>
<feature type="domain" description="Peptidase S1" evidence="5">
    <location>
        <begin position="81"/>
        <end position="315"/>
    </location>
</feature>
<gene>
    <name evidence="6" type="ORF">FAB82_10445</name>
</gene>
<dbReference type="Pfam" id="PF00089">
    <property type="entry name" value="Trypsin"/>
    <property type="match status" value="1"/>
</dbReference>
<organism evidence="6 7">
    <name type="scientific">Glycomyces buryatensis</name>
    <dbReference type="NCBI Taxonomy" id="2570927"/>
    <lineage>
        <taxon>Bacteria</taxon>
        <taxon>Bacillati</taxon>
        <taxon>Actinomycetota</taxon>
        <taxon>Actinomycetes</taxon>
        <taxon>Glycomycetales</taxon>
        <taxon>Glycomycetaceae</taxon>
        <taxon>Glycomyces</taxon>
    </lineage>
</organism>
<evidence type="ECO:0000256" key="3">
    <source>
        <dbReference type="SAM" id="MobiDB-lite"/>
    </source>
</evidence>
<name>A0A4S8QAJ6_9ACTN</name>
<dbReference type="SUPFAM" id="SSF50494">
    <property type="entry name" value="Trypsin-like serine proteases"/>
    <property type="match status" value="1"/>
</dbReference>
<dbReference type="Gene3D" id="2.40.10.10">
    <property type="entry name" value="Trypsin-like serine proteases"/>
    <property type="match status" value="1"/>
</dbReference>
<keyword evidence="4" id="KW-0472">Membrane</keyword>
<dbReference type="InterPro" id="IPR001314">
    <property type="entry name" value="Peptidase_S1A"/>
</dbReference>
<evidence type="ECO:0000313" key="7">
    <source>
        <dbReference type="Proteomes" id="UP000308760"/>
    </source>
</evidence>
<dbReference type="SMART" id="SM00020">
    <property type="entry name" value="Tryp_SPc"/>
    <property type="match status" value="1"/>
</dbReference>
<keyword evidence="4" id="KW-0812">Transmembrane</keyword>
<dbReference type="InterPro" id="IPR009003">
    <property type="entry name" value="Peptidase_S1_PA"/>
</dbReference>
<dbReference type="FunFam" id="2.40.10.10:FF:000068">
    <property type="entry name" value="transmembrane protease serine 2"/>
    <property type="match status" value="1"/>
</dbReference>
<keyword evidence="7" id="KW-1185">Reference proteome</keyword>
<dbReference type="AlphaFoldDB" id="A0A4S8QAJ6"/>
<dbReference type="InterPro" id="IPR018114">
    <property type="entry name" value="TRYPSIN_HIS"/>
</dbReference>
<dbReference type="PROSITE" id="PS00135">
    <property type="entry name" value="TRYPSIN_SER"/>
    <property type="match status" value="1"/>
</dbReference>
<sequence length="352" mass="36538">MNSITLKQPPSARNASFGLGRLKRPTLASIPKGFTVDRTKKKLIRLGAGISAGLGAAAIAWAATAANADSAEGDNDAGAMVIGGEEVAEGQYPWLVGVGANSTEGTPYENQFCGGSVITEDVVLTAAHCVVETEDPAELAVFSGSVDLESEDVVTTEVADVHVAEDYGDPSQFANDWALLKLAEPVDVEPIGLDTEAAEFETFEVAGWGLTEDDEYPALARWVEVPFVDDETCAAEDVYGAEIDAASMVCAGDFENGGIDSCSGDSGGPLMGYDEEGVLTLAGIVSWGNGCAEAGYPGVYAEVSAFTETIDEVIAGWGGGGEDPEEPEDPEDPTEPEPTDEPTEEPTEAPAN</sequence>
<keyword evidence="1" id="KW-1015">Disulfide bond</keyword>
<dbReference type="FunFam" id="2.40.10.10:FF:000002">
    <property type="entry name" value="Transmembrane protease serine"/>
    <property type="match status" value="1"/>
</dbReference>
<evidence type="ECO:0000256" key="1">
    <source>
        <dbReference type="ARBA" id="ARBA00023157"/>
    </source>
</evidence>
<evidence type="ECO:0000256" key="2">
    <source>
        <dbReference type="RuleBase" id="RU363034"/>
    </source>
</evidence>
<dbReference type="EMBL" id="STGY01000042">
    <property type="protein sequence ID" value="THV41523.1"/>
    <property type="molecule type" value="Genomic_DNA"/>
</dbReference>
<keyword evidence="2" id="KW-0720">Serine protease</keyword>
<keyword evidence="2 6" id="KW-0645">Protease</keyword>
<accession>A0A4S8QAJ6</accession>
<keyword evidence="2" id="KW-0378">Hydrolase</keyword>
<protein>
    <submittedName>
        <fullName evidence="6">Serine protease</fullName>
    </submittedName>
</protein>
<dbReference type="PRINTS" id="PR00722">
    <property type="entry name" value="CHYMOTRYPSIN"/>
</dbReference>
<proteinExistence type="predicted"/>
<dbReference type="PROSITE" id="PS00134">
    <property type="entry name" value="TRYPSIN_HIS"/>
    <property type="match status" value="1"/>
</dbReference>
<feature type="transmembrane region" description="Helical" evidence="4">
    <location>
        <begin position="43"/>
        <end position="63"/>
    </location>
</feature>